<dbReference type="InterPro" id="IPR036259">
    <property type="entry name" value="MFS_trans_sf"/>
</dbReference>
<protein>
    <recommendedName>
        <fullName evidence="6">Major facilitator superfamily (MFS) profile domain-containing protein</fullName>
    </recommendedName>
</protein>
<evidence type="ECO:0000256" key="4">
    <source>
        <dbReference type="ARBA" id="ARBA00023136"/>
    </source>
</evidence>
<dbReference type="EMBL" id="JARGEI010000004">
    <property type="protein sequence ID" value="KAJ8732963.1"/>
    <property type="molecule type" value="Genomic_DNA"/>
</dbReference>
<dbReference type="AlphaFoldDB" id="A0AAD8DYP2"/>
<evidence type="ECO:0000313" key="7">
    <source>
        <dbReference type="EMBL" id="KAJ8732963.1"/>
    </source>
</evidence>
<proteinExistence type="predicted"/>
<keyword evidence="8" id="KW-1185">Reference proteome</keyword>
<evidence type="ECO:0000256" key="3">
    <source>
        <dbReference type="ARBA" id="ARBA00022989"/>
    </source>
</evidence>
<dbReference type="InterPro" id="IPR020846">
    <property type="entry name" value="MFS_dom"/>
</dbReference>
<feature type="transmembrane region" description="Helical" evidence="5">
    <location>
        <begin position="54"/>
        <end position="72"/>
    </location>
</feature>
<sequence length="206" mass="22809">MGFAAVLIPQLTEPDTEIPITRADASWIECVLPLSCPVGCIISGIAMDGYGRRIMLIVSQIPMFAGWLYTGFARDSQALIIGRAITGLGCGMAMGPPRAYCTEISLPNMRAVIGSFSYMAICIGITMQAGLGVFIYWKNVCYTCSAVTFLSFCSFTLLPETPYFILLHKNEQEARDSLAKFRGKHYNIDREMEQLRDFKATSDLRT</sequence>
<dbReference type="Pfam" id="PF00083">
    <property type="entry name" value="Sugar_tr"/>
    <property type="match status" value="1"/>
</dbReference>
<dbReference type="Proteomes" id="UP001231518">
    <property type="component" value="Chromosome 6"/>
</dbReference>
<evidence type="ECO:0000256" key="2">
    <source>
        <dbReference type="ARBA" id="ARBA00022692"/>
    </source>
</evidence>
<evidence type="ECO:0000313" key="8">
    <source>
        <dbReference type="Proteomes" id="UP001231518"/>
    </source>
</evidence>
<dbReference type="Gene3D" id="1.20.1250.20">
    <property type="entry name" value="MFS general substrate transporter like domains"/>
    <property type="match status" value="1"/>
</dbReference>
<evidence type="ECO:0000256" key="1">
    <source>
        <dbReference type="ARBA" id="ARBA00004141"/>
    </source>
</evidence>
<dbReference type="InterPro" id="IPR005829">
    <property type="entry name" value="Sugar_transporter_CS"/>
</dbReference>
<feature type="domain" description="Major facilitator superfamily (MFS) profile" evidence="6">
    <location>
        <begin position="1"/>
        <end position="206"/>
    </location>
</feature>
<reference evidence="7" key="1">
    <citation type="submission" date="2023-03" db="EMBL/GenBank/DDBJ databases">
        <title>Chromosome-level genomes of two armyworms, Mythimna separata and Mythimna loreyi, provide insights into the biosynthesis and reception of sex pheromones.</title>
        <authorList>
            <person name="Zhao H."/>
        </authorList>
    </citation>
    <scope>NUCLEOTIDE SEQUENCE</scope>
    <source>
        <strain evidence="7">BeijingLab</strain>
        <tissue evidence="7">Pupa</tissue>
    </source>
</reference>
<dbReference type="PROSITE" id="PS00216">
    <property type="entry name" value="SUGAR_TRANSPORT_1"/>
    <property type="match status" value="1"/>
</dbReference>
<dbReference type="PANTHER" id="PTHR48021">
    <property type="match status" value="1"/>
</dbReference>
<keyword evidence="4 5" id="KW-0472">Membrane</keyword>
<feature type="transmembrane region" description="Helical" evidence="5">
    <location>
        <begin position="149"/>
        <end position="167"/>
    </location>
</feature>
<dbReference type="GO" id="GO:0016020">
    <property type="term" value="C:membrane"/>
    <property type="evidence" value="ECO:0007669"/>
    <property type="project" value="UniProtKB-SubCell"/>
</dbReference>
<comment type="caution">
    <text evidence="7">The sequence shown here is derived from an EMBL/GenBank/DDBJ whole genome shotgun (WGS) entry which is preliminary data.</text>
</comment>
<dbReference type="SUPFAM" id="SSF103473">
    <property type="entry name" value="MFS general substrate transporter"/>
    <property type="match status" value="1"/>
</dbReference>
<keyword evidence="2 5" id="KW-0812">Transmembrane</keyword>
<comment type="subcellular location">
    <subcellularLocation>
        <location evidence="1">Membrane</location>
        <topology evidence="1">Multi-pass membrane protein</topology>
    </subcellularLocation>
</comment>
<evidence type="ECO:0000256" key="5">
    <source>
        <dbReference type="SAM" id="Phobius"/>
    </source>
</evidence>
<dbReference type="InterPro" id="IPR050549">
    <property type="entry name" value="MFS_Trehalose_Transporter"/>
</dbReference>
<keyword evidence="3 5" id="KW-1133">Transmembrane helix</keyword>
<accession>A0AAD8DYP2</accession>
<dbReference type="PANTHER" id="PTHR48021:SF7">
    <property type="entry name" value="RH09188P"/>
    <property type="match status" value="1"/>
</dbReference>
<dbReference type="PROSITE" id="PS50850">
    <property type="entry name" value="MFS"/>
    <property type="match status" value="1"/>
</dbReference>
<name>A0AAD8DYP2_MYTSE</name>
<feature type="transmembrane region" description="Helical" evidence="5">
    <location>
        <begin position="116"/>
        <end position="137"/>
    </location>
</feature>
<gene>
    <name evidence="7" type="ORF">PYW07_015562</name>
</gene>
<dbReference type="PROSITE" id="PS00217">
    <property type="entry name" value="SUGAR_TRANSPORT_2"/>
    <property type="match status" value="1"/>
</dbReference>
<organism evidence="7 8">
    <name type="scientific">Mythimna separata</name>
    <name type="common">Oriental armyworm</name>
    <name type="synonym">Pseudaletia separata</name>
    <dbReference type="NCBI Taxonomy" id="271217"/>
    <lineage>
        <taxon>Eukaryota</taxon>
        <taxon>Metazoa</taxon>
        <taxon>Ecdysozoa</taxon>
        <taxon>Arthropoda</taxon>
        <taxon>Hexapoda</taxon>
        <taxon>Insecta</taxon>
        <taxon>Pterygota</taxon>
        <taxon>Neoptera</taxon>
        <taxon>Endopterygota</taxon>
        <taxon>Lepidoptera</taxon>
        <taxon>Glossata</taxon>
        <taxon>Ditrysia</taxon>
        <taxon>Noctuoidea</taxon>
        <taxon>Noctuidae</taxon>
        <taxon>Noctuinae</taxon>
        <taxon>Hadenini</taxon>
        <taxon>Mythimna</taxon>
    </lineage>
</organism>
<evidence type="ECO:0000259" key="6">
    <source>
        <dbReference type="PROSITE" id="PS50850"/>
    </source>
</evidence>
<dbReference type="GO" id="GO:0022857">
    <property type="term" value="F:transmembrane transporter activity"/>
    <property type="evidence" value="ECO:0007669"/>
    <property type="project" value="InterPro"/>
</dbReference>
<dbReference type="InterPro" id="IPR005828">
    <property type="entry name" value="MFS_sugar_transport-like"/>
</dbReference>
<feature type="transmembrane region" description="Helical" evidence="5">
    <location>
        <begin position="78"/>
        <end position="95"/>
    </location>
</feature>